<sequence>MTNTTTTTTRHISFIGIKAEDRWSRVTRRLYQRPWAFIRGKGGGRHQRRVYPKVAALIALDPRARTLTLQKATTEAEIGVKPQSSPPARAALLPPCFMSLNQTHS</sequence>
<dbReference type="EMBL" id="VSRR010000248">
    <property type="protein sequence ID" value="MPC12957.1"/>
    <property type="molecule type" value="Genomic_DNA"/>
</dbReference>
<evidence type="ECO:0000313" key="1">
    <source>
        <dbReference type="EMBL" id="MPC12957.1"/>
    </source>
</evidence>
<evidence type="ECO:0000313" key="2">
    <source>
        <dbReference type="Proteomes" id="UP000324222"/>
    </source>
</evidence>
<comment type="caution">
    <text evidence="1">The sequence shown here is derived from an EMBL/GenBank/DDBJ whole genome shotgun (WGS) entry which is preliminary data.</text>
</comment>
<dbReference type="AlphaFoldDB" id="A0A5B7CT08"/>
<proteinExistence type="predicted"/>
<organism evidence="1 2">
    <name type="scientific">Portunus trituberculatus</name>
    <name type="common">Swimming crab</name>
    <name type="synonym">Neptunus trituberculatus</name>
    <dbReference type="NCBI Taxonomy" id="210409"/>
    <lineage>
        <taxon>Eukaryota</taxon>
        <taxon>Metazoa</taxon>
        <taxon>Ecdysozoa</taxon>
        <taxon>Arthropoda</taxon>
        <taxon>Crustacea</taxon>
        <taxon>Multicrustacea</taxon>
        <taxon>Malacostraca</taxon>
        <taxon>Eumalacostraca</taxon>
        <taxon>Eucarida</taxon>
        <taxon>Decapoda</taxon>
        <taxon>Pleocyemata</taxon>
        <taxon>Brachyura</taxon>
        <taxon>Eubrachyura</taxon>
        <taxon>Portunoidea</taxon>
        <taxon>Portunidae</taxon>
        <taxon>Portuninae</taxon>
        <taxon>Portunus</taxon>
    </lineage>
</organism>
<name>A0A5B7CT08_PORTR</name>
<keyword evidence="2" id="KW-1185">Reference proteome</keyword>
<reference evidence="1 2" key="1">
    <citation type="submission" date="2019-05" db="EMBL/GenBank/DDBJ databases">
        <title>Another draft genome of Portunus trituberculatus and its Hox gene families provides insights of decapod evolution.</title>
        <authorList>
            <person name="Jeong J.-H."/>
            <person name="Song I."/>
            <person name="Kim S."/>
            <person name="Choi T."/>
            <person name="Kim D."/>
            <person name="Ryu S."/>
            <person name="Kim W."/>
        </authorList>
    </citation>
    <scope>NUCLEOTIDE SEQUENCE [LARGE SCALE GENOMIC DNA]</scope>
    <source>
        <tissue evidence="1">Muscle</tissue>
    </source>
</reference>
<accession>A0A5B7CT08</accession>
<protein>
    <submittedName>
        <fullName evidence="1">Uncharacterized protein</fullName>
    </submittedName>
</protein>
<gene>
    <name evidence="1" type="ORF">E2C01_005674</name>
</gene>
<dbReference type="Proteomes" id="UP000324222">
    <property type="component" value="Unassembled WGS sequence"/>
</dbReference>